<proteinExistence type="predicted"/>
<keyword evidence="4" id="KW-1185">Reference proteome</keyword>
<dbReference type="Proteomes" id="UP000076563">
    <property type="component" value="Unassembled WGS sequence"/>
</dbReference>
<name>A0A163W4K2_9BACL</name>
<dbReference type="GO" id="GO:0004175">
    <property type="term" value="F:endopeptidase activity"/>
    <property type="evidence" value="ECO:0007669"/>
    <property type="project" value="UniProtKB-ARBA"/>
</dbReference>
<dbReference type="InterPro" id="IPR042150">
    <property type="entry name" value="MmRce1-like"/>
</dbReference>
<feature type="transmembrane region" description="Helical" evidence="1">
    <location>
        <begin position="166"/>
        <end position="187"/>
    </location>
</feature>
<dbReference type="Pfam" id="PF02517">
    <property type="entry name" value="Rce1-like"/>
    <property type="match status" value="1"/>
</dbReference>
<feature type="transmembrane region" description="Helical" evidence="1">
    <location>
        <begin position="121"/>
        <end position="145"/>
    </location>
</feature>
<feature type="domain" description="CAAX prenyl protease 2/Lysostaphin resistance protein A-like" evidence="2">
    <location>
        <begin position="133"/>
        <end position="234"/>
    </location>
</feature>
<feature type="transmembrane region" description="Helical" evidence="1">
    <location>
        <begin position="248"/>
        <end position="270"/>
    </location>
</feature>
<dbReference type="RefSeq" id="WP_063184629.1">
    <property type="nucleotide sequence ID" value="NZ_CP121215.1"/>
</dbReference>
<dbReference type="EMBL" id="LQRA01000070">
    <property type="protein sequence ID" value="KZE75841.1"/>
    <property type="molecule type" value="Genomic_DNA"/>
</dbReference>
<keyword evidence="1" id="KW-1133">Transmembrane helix</keyword>
<feature type="transmembrane region" description="Helical" evidence="1">
    <location>
        <begin position="20"/>
        <end position="38"/>
    </location>
</feature>
<gene>
    <name evidence="3" type="ORF">AV654_25575</name>
</gene>
<dbReference type="GO" id="GO:0080120">
    <property type="term" value="P:CAAX-box protein maturation"/>
    <property type="evidence" value="ECO:0007669"/>
    <property type="project" value="UniProtKB-ARBA"/>
</dbReference>
<evidence type="ECO:0000259" key="2">
    <source>
        <dbReference type="Pfam" id="PF02517"/>
    </source>
</evidence>
<feature type="transmembrane region" description="Helical" evidence="1">
    <location>
        <begin position="84"/>
        <end position="109"/>
    </location>
</feature>
<dbReference type="InterPro" id="IPR003675">
    <property type="entry name" value="Rce1/LyrA-like_dom"/>
</dbReference>
<organism evidence="3 4">
    <name type="scientific">Paenibacillus elgii</name>
    <dbReference type="NCBI Taxonomy" id="189691"/>
    <lineage>
        <taxon>Bacteria</taxon>
        <taxon>Bacillati</taxon>
        <taxon>Bacillota</taxon>
        <taxon>Bacilli</taxon>
        <taxon>Bacillales</taxon>
        <taxon>Paenibacillaceae</taxon>
        <taxon>Paenibacillus</taxon>
    </lineage>
</organism>
<comment type="caution">
    <text evidence="3">The sequence shown here is derived from an EMBL/GenBank/DDBJ whole genome shotgun (WGS) entry which is preliminary data.</text>
</comment>
<evidence type="ECO:0000313" key="3">
    <source>
        <dbReference type="EMBL" id="KZE75841.1"/>
    </source>
</evidence>
<feature type="transmembrane region" description="Helical" evidence="1">
    <location>
        <begin position="221"/>
        <end position="242"/>
    </location>
</feature>
<accession>A0A163W4K2</accession>
<sequence>MTTSNHETAHQRVQSARRGLTVFFAFLVPLSCLGYWLTLHDEKGVLFLMWTPALASLFSRLLLREGFADISLRLGGRRTLKFIPIVLLLPIAVDLAAYGIAWMFGLAQFTAPATYLTASPLVLFVFFLLANVTLGTVQGLVGSFGEEVGWRGYMLTRLIDARVPRPVLVSGLVWSVWHLPLMVAGVYYAGPFLLLSIVLFMITVTSFGYVMAYLRLTSGSIWPVVLLHASWNAITQNVFDLFTKGDSALLWTGESGVFVALALLAVAFIVSRKPWAIIRTLPGKGEQPVQEPLSL</sequence>
<evidence type="ECO:0000313" key="4">
    <source>
        <dbReference type="Proteomes" id="UP000076563"/>
    </source>
</evidence>
<reference evidence="4" key="1">
    <citation type="submission" date="2016-01" db="EMBL/GenBank/DDBJ databases">
        <title>Draft genome of Chromobacterium sp. F49.</title>
        <authorList>
            <person name="Hong K.W."/>
        </authorList>
    </citation>
    <scope>NUCLEOTIDE SEQUENCE [LARGE SCALE GENOMIC DNA]</scope>
    <source>
        <strain evidence="4">M63</strain>
    </source>
</reference>
<dbReference type="eggNOG" id="COG1266">
    <property type="taxonomic scope" value="Bacteria"/>
</dbReference>
<feature type="transmembrane region" description="Helical" evidence="1">
    <location>
        <begin position="44"/>
        <end position="63"/>
    </location>
</feature>
<keyword evidence="1" id="KW-0812">Transmembrane</keyword>
<dbReference type="STRING" id="1007103.GCA_000213315_04939"/>
<evidence type="ECO:0000256" key="1">
    <source>
        <dbReference type="SAM" id="Phobius"/>
    </source>
</evidence>
<dbReference type="PANTHER" id="PTHR35797">
    <property type="entry name" value="PROTEASE-RELATED"/>
    <property type="match status" value="1"/>
</dbReference>
<feature type="transmembrane region" description="Helical" evidence="1">
    <location>
        <begin position="193"/>
        <end position="214"/>
    </location>
</feature>
<keyword evidence="1" id="KW-0472">Membrane</keyword>
<protein>
    <recommendedName>
        <fullName evidence="2">CAAX prenyl protease 2/Lysostaphin resistance protein A-like domain-containing protein</fullName>
    </recommendedName>
</protein>
<dbReference type="AlphaFoldDB" id="A0A163W4K2"/>
<dbReference type="PANTHER" id="PTHR35797:SF1">
    <property type="entry name" value="PROTEASE"/>
    <property type="match status" value="1"/>
</dbReference>